<feature type="transmembrane region" description="Helical" evidence="6">
    <location>
        <begin position="79"/>
        <end position="100"/>
    </location>
</feature>
<feature type="region of interest" description="Disordered" evidence="5">
    <location>
        <begin position="1067"/>
        <end position="1103"/>
    </location>
</feature>
<reference evidence="8" key="1">
    <citation type="submission" date="2021-01" db="EMBL/GenBank/DDBJ databases">
        <authorList>
            <person name="Corre E."/>
            <person name="Pelletier E."/>
            <person name="Niang G."/>
            <person name="Scheremetjew M."/>
            <person name="Finn R."/>
            <person name="Kale V."/>
            <person name="Holt S."/>
            <person name="Cochrane G."/>
            <person name="Meng A."/>
            <person name="Brown T."/>
            <person name="Cohen L."/>
        </authorList>
    </citation>
    <scope>NUCLEOTIDE SEQUENCE</scope>
    <source>
        <strain evidence="8">RCC927</strain>
    </source>
</reference>
<keyword evidence="2 6" id="KW-0812">Transmembrane</keyword>
<keyword evidence="4 6" id="KW-0472">Membrane</keyword>
<feature type="region of interest" description="Disordered" evidence="5">
    <location>
        <begin position="1160"/>
        <end position="1181"/>
    </location>
</feature>
<feature type="transmembrane region" description="Helical" evidence="6">
    <location>
        <begin position="511"/>
        <end position="532"/>
    </location>
</feature>
<sequence>MAGAAALSARLARRLSGWGLGMGYGSGGSGYISDEIDRKGTGGSVSAAGGSSGMVRLGMRRVPVSYIELHTRRGRLSRALFEPILYLFFLACFVVMLQLLPTLRSYGERAAVETDLDSLFAKGNDNGAITTRGYGPHGLGTLQPGLCPDVALWEDAGALVNTEAIVGETQKAWQWATQVSRTFHRPTRCKGCSFDDLRLHDKYILYSSWMTLALADGVPRNELGDTEVTFGIRMHEALGFDFTQYMEDLTSSSANDSWAFSMVHPLTNWGAVDRVTASERSWDFMESYGWSLGGSRGVQKQVELLCANITLSNATSNACEIARRHSTEYRNMHDMCSPFASEVMGYATMALANDTRCVMATSFSQSTSGGLDECPVRIAFTWSMLLREEPRGNVASGIVRGGDTGNTSVDMPSVDDIRAAGGSTDSLWVLVTFDGSEGTVSYTFLPVDLYPGSQGVALLVFQVVFLVFTLFFMLYPVFGRLVQIERGMRPTVPSVWWRLPATLGRAFARKWFWFDLLTLAMMLTTIILYGVFIHRHKTLSTSCSDCLNLDAEVPMGAEEWDNITKYCCGQTTFQTCETFDAVQTPFCCATAFGNCFKVCSDEEVVDVAVQKYAPTTERAFMREAFLASALNGEEAYLWSGEPWLTERPVDETPSPHGPPFVPPSVDPDRSCVQGAYEQLPNGRAAHEVVQNVTWCGTTTEHGGSGGCICDPAVCNIYGNCCADVHELCVNNATYTSPRLPEGWHNVSWDKYFQALLTNYRLSAPIGNDVSSALIDLQENDVDHGLNFSAAQTPQEFCEQLLSPNATSAITDNASAEITSAADVIHERWLRVVQEQAERLTKPYESYTSTFQRASSAEENFVIALAFCAILLFSRTLRYAHVDVRMSLILRTLKVAAGTICFFLASGSLLFMGYVFFAQIYNGFILLQGYTTFFQAFTNTFNLLFDPFPGEDFPSASSWPFWIWYFFFMTLITTIGLNLVIAILVSAFELVRDFAAVRERGQHTIGSAFAEWRELQRATRLKNGEPDMAAVYAFYSKREPWEVESAAVRVQSRWRGFHDREWLRGRGVEPLPPAAAKPARGGAGDGGARLRERRPAASTPVRMLSRHPAATARLLADQQMGDESGGSGDEGADEMPPLADVGPAAMLSALAGIQHTLRDMAERTRRLEEQMLGPTEGVRVER</sequence>
<evidence type="ECO:0000256" key="5">
    <source>
        <dbReference type="SAM" id="MobiDB-lite"/>
    </source>
</evidence>
<feature type="domain" description="Polycystin cation channel PKD1/PKD2" evidence="7">
    <location>
        <begin position="836"/>
        <end position="988"/>
    </location>
</feature>
<dbReference type="GO" id="GO:0016020">
    <property type="term" value="C:membrane"/>
    <property type="evidence" value="ECO:0007669"/>
    <property type="project" value="UniProtKB-SubCell"/>
</dbReference>
<dbReference type="InterPro" id="IPR013122">
    <property type="entry name" value="PKD1_2_channel"/>
</dbReference>
<evidence type="ECO:0000256" key="4">
    <source>
        <dbReference type="ARBA" id="ARBA00023136"/>
    </source>
</evidence>
<feature type="transmembrane region" description="Helical" evidence="6">
    <location>
        <begin position="961"/>
        <end position="990"/>
    </location>
</feature>
<feature type="transmembrane region" description="Helical" evidence="6">
    <location>
        <begin position="891"/>
        <end position="916"/>
    </location>
</feature>
<dbReference type="PROSITE" id="PS50096">
    <property type="entry name" value="IQ"/>
    <property type="match status" value="1"/>
</dbReference>
<name>A0A7S3FDL7_9VIRI</name>
<dbReference type="GO" id="GO:0050982">
    <property type="term" value="P:detection of mechanical stimulus"/>
    <property type="evidence" value="ECO:0007669"/>
    <property type="project" value="TreeGrafter"/>
</dbReference>
<organism evidence="8">
    <name type="scientific">Prasinoderma singulare</name>
    <dbReference type="NCBI Taxonomy" id="676789"/>
    <lineage>
        <taxon>Eukaryota</taxon>
        <taxon>Viridiplantae</taxon>
        <taxon>Prasinodermophyta</taxon>
        <taxon>Prasinodermophyceae</taxon>
        <taxon>Prasinodermales</taxon>
        <taxon>Prasinodermaceae</taxon>
        <taxon>Prasinoderma</taxon>
    </lineage>
</organism>
<dbReference type="Pfam" id="PF08016">
    <property type="entry name" value="PKD_channel"/>
    <property type="match status" value="1"/>
</dbReference>
<evidence type="ECO:0000259" key="7">
    <source>
        <dbReference type="Pfam" id="PF08016"/>
    </source>
</evidence>
<keyword evidence="3 6" id="KW-1133">Transmembrane helix</keyword>
<dbReference type="EMBL" id="HBHY01010170">
    <property type="protein sequence ID" value="CAE0137759.1"/>
    <property type="molecule type" value="Transcribed_RNA"/>
</dbReference>
<evidence type="ECO:0000256" key="3">
    <source>
        <dbReference type="ARBA" id="ARBA00022989"/>
    </source>
</evidence>
<evidence type="ECO:0000256" key="6">
    <source>
        <dbReference type="SAM" id="Phobius"/>
    </source>
</evidence>
<comment type="subcellular location">
    <subcellularLocation>
        <location evidence="1">Membrane</location>
        <topology evidence="1">Multi-pass membrane protein</topology>
    </subcellularLocation>
</comment>
<evidence type="ECO:0000256" key="1">
    <source>
        <dbReference type="ARBA" id="ARBA00004141"/>
    </source>
</evidence>
<proteinExistence type="predicted"/>
<feature type="region of interest" description="Disordered" evidence="5">
    <location>
        <begin position="1119"/>
        <end position="1138"/>
    </location>
</feature>
<dbReference type="InterPro" id="IPR051223">
    <property type="entry name" value="Polycystin"/>
</dbReference>
<dbReference type="PANTHER" id="PTHR10877">
    <property type="entry name" value="POLYCYSTIN FAMILY MEMBER"/>
    <property type="match status" value="1"/>
</dbReference>
<evidence type="ECO:0000313" key="8">
    <source>
        <dbReference type="EMBL" id="CAE0137759.1"/>
    </source>
</evidence>
<gene>
    <name evidence="8" type="ORF">PSIN1315_LOCUS6568</name>
</gene>
<feature type="transmembrane region" description="Helical" evidence="6">
    <location>
        <begin position="456"/>
        <end position="478"/>
    </location>
</feature>
<accession>A0A7S3FDL7</accession>
<dbReference type="PANTHER" id="PTHR10877:SF197">
    <property type="entry name" value="POLYCYSTIC KIDNEY DISEASE PROTEIN 1-LIKE 2"/>
    <property type="match status" value="1"/>
</dbReference>
<evidence type="ECO:0000256" key="2">
    <source>
        <dbReference type="ARBA" id="ARBA00022692"/>
    </source>
</evidence>
<dbReference type="GO" id="GO:0005262">
    <property type="term" value="F:calcium channel activity"/>
    <property type="evidence" value="ECO:0007669"/>
    <property type="project" value="TreeGrafter"/>
</dbReference>
<protein>
    <recommendedName>
        <fullName evidence="7">Polycystin cation channel PKD1/PKD2 domain-containing protein</fullName>
    </recommendedName>
</protein>
<dbReference type="AlphaFoldDB" id="A0A7S3FDL7"/>